<feature type="signal peptide" evidence="1">
    <location>
        <begin position="1"/>
        <end position="37"/>
    </location>
</feature>
<sequence length="401" mass="42421">MTLPPPLPAPSARFLKALAACCLSLAALCSAPPGAQAEERFIPDDLRACAPQLPADGYAMPCKAPLSSAERAALAGRLGERGFAYSVEGDSLLLVLKMAASALPYPRGPYICCEIQAYLDPAGTDLHAARIRWNRMPEALLDLHLLDVQDRPDAIVRHRGSPAFVMPAAGPAQQALAAAGIAVVTETIDAGPVLGRRKLTVATGARCTATLDGCTVVYMPDGGSTASLVRNAQDNGADMHGFVVVGLHNAETDPIGSRIGELLAGQEPARHQAYLRFMVEQLPARIEGGARPRRRLAAGYSNGGAWAFEAMQAHPGWFDGAIVMSPAMTAPPQTQRLDGHRVFIGAGYMEPRFHAKAVALAADLRARGAEVGERYVPSGHSMNTWVNVWNAAITALNAQAR</sequence>
<proteinExistence type="predicted"/>
<keyword evidence="1" id="KW-0732">Signal</keyword>
<reference evidence="2 3" key="1">
    <citation type="submission" date="2021-07" db="EMBL/GenBank/DDBJ databases">
        <title>Characterization of Violacein-producing bacteria and related species.</title>
        <authorList>
            <person name="Wilson H.S."/>
            <person name="De Leon M.E."/>
        </authorList>
    </citation>
    <scope>NUCLEOTIDE SEQUENCE [LARGE SCALE GENOMIC DNA]</scope>
    <source>
        <strain evidence="2 3">HSC-2F05</strain>
    </source>
</reference>
<evidence type="ECO:0008006" key="4">
    <source>
        <dbReference type="Google" id="ProtNLM"/>
    </source>
</evidence>
<dbReference type="Pfam" id="PF00756">
    <property type="entry name" value="Esterase"/>
    <property type="match status" value="1"/>
</dbReference>
<name>A0ABS7YAW5_9BURK</name>
<dbReference type="InterPro" id="IPR029058">
    <property type="entry name" value="AB_hydrolase_fold"/>
</dbReference>
<keyword evidence="3" id="KW-1185">Reference proteome</keyword>
<dbReference type="Proteomes" id="UP001198602">
    <property type="component" value="Unassembled WGS sequence"/>
</dbReference>
<dbReference type="InterPro" id="IPR000801">
    <property type="entry name" value="Esterase-like"/>
</dbReference>
<gene>
    <name evidence="2" type="ORF">LE190_11440</name>
</gene>
<dbReference type="SUPFAM" id="SSF53474">
    <property type="entry name" value="alpha/beta-Hydrolases"/>
    <property type="match status" value="1"/>
</dbReference>
<organism evidence="2 3">
    <name type="scientific">Massilia hydrophila</name>
    <dbReference type="NCBI Taxonomy" id="3044279"/>
    <lineage>
        <taxon>Bacteria</taxon>
        <taxon>Pseudomonadati</taxon>
        <taxon>Pseudomonadota</taxon>
        <taxon>Betaproteobacteria</taxon>
        <taxon>Burkholderiales</taxon>
        <taxon>Oxalobacteraceae</taxon>
        <taxon>Telluria group</taxon>
        <taxon>Massilia</taxon>
    </lineage>
</organism>
<evidence type="ECO:0000313" key="2">
    <source>
        <dbReference type="EMBL" id="MCA1856528.1"/>
    </source>
</evidence>
<evidence type="ECO:0000313" key="3">
    <source>
        <dbReference type="Proteomes" id="UP001198602"/>
    </source>
</evidence>
<evidence type="ECO:0000256" key="1">
    <source>
        <dbReference type="SAM" id="SignalP"/>
    </source>
</evidence>
<dbReference type="Gene3D" id="3.40.50.1820">
    <property type="entry name" value="alpha/beta hydrolase"/>
    <property type="match status" value="1"/>
</dbReference>
<feature type="chain" id="PRO_5045290892" description="Esterase" evidence="1">
    <location>
        <begin position="38"/>
        <end position="401"/>
    </location>
</feature>
<dbReference type="EMBL" id="JAHYBX010000003">
    <property type="protein sequence ID" value="MCA1856528.1"/>
    <property type="molecule type" value="Genomic_DNA"/>
</dbReference>
<comment type="caution">
    <text evidence="2">The sequence shown here is derived from an EMBL/GenBank/DDBJ whole genome shotgun (WGS) entry which is preliminary data.</text>
</comment>
<protein>
    <recommendedName>
        <fullName evidence="4">Esterase</fullName>
    </recommendedName>
</protein>
<dbReference type="RefSeq" id="WP_225238800.1">
    <property type="nucleotide sequence ID" value="NZ_JAHYBX010000003.1"/>
</dbReference>
<accession>A0ABS7YAW5</accession>